<sequence>MEEDYKLNGTPVDKVDVTMKMQDLDIYQKFNQKFEEAKNILQENSNPEEIIDELYELKAFCKYHFSTKENKFDFESIIPEIMQIITNTEPEIAIIWLQILIEFDSRYHSLISKYTNNFLYEFPKHLLETQNIDQEYMKPLLKSMISGIKNYDSENPQETFNFNLIPINFDDDIEISFLMHYLELIEILFQKNWEISIEIGEIITNIVSIYDTFKSVSIESDDYLFYDVCYTIIQILFCRVKKNPEIMVNEQIINILHEICNKYFFNDETPKNILIIQIILSLFVEMMRIDVELSCDILPDLVLLDELVELFIFMNEQVQRLVLFIFLHLIRQKPEFINNDQVQRLILYVLPLFDIIINFDLKKSYLLIVCELAKNWSVNDTFVSQIILGDSENKNIFIEFLPELIDMGIPEITKESIQIASIAIQRKPEMIEYFQNLFQECLENDRDDLDQLREALGFE</sequence>
<dbReference type="SUPFAM" id="SSF48371">
    <property type="entry name" value="ARM repeat"/>
    <property type="match status" value="1"/>
</dbReference>
<dbReference type="KEGG" id="tva:5468523"/>
<organism evidence="1 2">
    <name type="scientific">Trichomonas vaginalis (strain ATCC PRA-98 / G3)</name>
    <dbReference type="NCBI Taxonomy" id="412133"/>
    <lineage>
        <taxon>Eukaryota</taxon>
        <taxon>Metamonada</taxon>
        <taxon>Parabasalia</taxon>
        <taxon>Trichomonadida</taxon>
        <taxon>Trichomonadidae</taxon>
        <taxon>Trichomonas</taxon>
    </lineage>
</organism>
<reference evidence="1" key="2">
    <citation type="journal article" date="2007" name="Science">
        <title>Draft genome sequence of the sexually transmitted pathogen Trichomonas vaginalis.</title>
        <authorList>
            <person name="Carlton J.M."/>
            <person name="Hirt R.P."/>
            <person name="Silva J.C."/>
            <person name="Delcher A.L."/>
            <person name="Schatz M."/>
            <person name="Zhao Q."/>
            <person name="Wortman J.R."/>
            <person name="Bidwell S.L."/>
            <person name="Alsmark U.C.M."/>
            <person name="Besteiro S."/>
            <person name="Sicheritz-Ponten T."/>
            <person name="Noel C.J."/>
            <person name="Dacks J.B."/>
            <person name="Foster P.G."/>
            <person name="Simillion C."/>
            <person name="Van de Peer Y."/>
            <person name="Miranda-Saavedra D."/>
            <person name="Barton G.J."/>
            <person name="Westrop G.D."/>
            <person name="Mueller S."/>
            <person name="Dessi D."/>
            <person name="Fiori P.L."/>
            <person name="Ren Q."/>
            <person name="Paulsen I."/>
            <person name="Zhang H."/>
            <person name="Bastida-Corcuera F.D."/>
            <person name="Simoes-Barbosa A."/>
            <person name="Brown M.T."/>
            <person name="Hayes R.D."/>
            <person name="Mukherjee M."/>
            <person name="Okumura C.Y."/>
            <person name="Schneider R."/>
            <person name="Smith A.J."/>
            <person name="Vanacova S."/>
            <person name="Villalvazo M."/>
            <person name="Haas B.J."/>
            <person name="Pertea M."/>
            <person name="Feldblyum T.V."/>
            <person name="Utterback T.R."/>
            <person name="Shu C.L."/>
            <person name="Osoegawa K."/>
            <person name="de Jong P.J."/>
            <person name="Hrdy I."/>
            <person name="Horvathova L."/>
            <person name="Zubacova Z."/>
            <person name="Dolezal P."/>
            <person name="Malik S.B."/>
            <person name="Logsdon J.M. Jr."/>
            <person name="Henze K."/>
            <person name="Gupta A."/>
            <person name="Wang C.C."/>
            <person name="Dunne R.L."/>
            <person name="Upcroft J.A."/>
            <person name="Upcroft P."/>
            <person name="White O."/>
            <person name="Salzberg S.L."/>
            <person name="Tang P."/>
            <person name="Chiu C.-H."/>
            <person name="Lee Y.-S."/>
            <person name="Embley T.M."/>
            <person name="Coombs G.H."/>
            <person name="Mottram J.C."/>
            <person name="Tachezy J."/>
            <person name="Fraser-Liggett C.M."/>
            <person name="Johnson P.J."/>
        </authorList>
    </citation>
    <scope>NUCLEOTIDE SEQUENCE [LARGE SCALE GENOMIC DNA]</scope>
    <source>
        <strain evidence="1">G3</strain>
    </source>
</reference>
<dbReference type="AlphaFoldDB" id="A2D9V8"/>
<name>A2D9V8_TRIV3</name>
<protein>
    <submittedName>
        <fullName evidence="1">Uncharacterized protein</fullName>
    </submittedName>
</protein>
<evidence type="ECO:0000313" key="1">
    <source>
        <dbReference type="EMBL" id="EAY22964.1"/>
    </source>
</evidence>
<dbReference type="RefSeq" id="XP_001583950.1">
    <property type="nucleotide sequence ID" value="XM_001583900.1"/>
</dbReference>
<dbReference type="VEuPathDB" id="TrichDB:TVAG_077110"/>
<reference evidence="1" key="1">
    <citation type="submission" date="2006-10" db="EMBL/GenBank/DDBJ databases">
        <authorList>
            <person name="Amadeo P."/>
            <person name="Zhao Q."/>
            <person name="Wortman J."/>
            <person name="Fraser-Liggett C."/>
            <person name="Carlton J."/>
        </authorList>
    </citation>
    <scope>NUCLEOTIDE SEQUENCE</scope>
    <source>
        <strain evidence="1">G3</strain>
    </source>
</reference>
<accession>A2D9V8</accession>
<dbReference type="Proteomes" id="UP000001542">
    <property type="component" value="Unassembled WGS sequence"/>
</dbReference>
<gene>
    <name evidence="1" type="ORF">TVAG_077110</name>
</gene>
<dbReference type="InterPro" id="IPR016024">
    <property type="entry name" value="ARM-type_fold"/>
</dbReference>
<proteinExistence type="predicted"/>
<evidence type="ECO:0000313" key="2">
    <source>
        <dbReference type="Proteomes" id="UP000001542"/>
    </source>
</evidence>
<dbReference type="EMBL" id="DS113181">
    <property type="protein sequence ID" value="EAY22964.1"/>
    <property type="molecule type" value="Genomic_DNA"/>
</dbReference>
<keyword evidence="2" id="KW-1185">Reference proteome</keyword>
<dbReference type="VEuPathDB" id="TrichDB:TVAGG3_0291200"/>
<dbReference type="InParanoid" id="A2D9V8"/>